<dbReference type="OrthoDB" id="10559831at2759"/>
<dbReference type="Proteomes" id="UP000031036">
    <property type="component" value="Unassembled WGS sequence"/>
</dbReference>
<gene>
    <name evidence="1" type="ORF">Tcan_08074</name>
</gene>
<comment type="caution">
    <text evidence="1">The sequence shown here is derived from an EMBL/GenBank/DDBJ whole genome shotgun (WGS) entry which is preliminary data.</text>
</comment>
<sequence length="102" mass="10698">MVAGLATSGVSLAPVWPAKPMLQNMQALYQLSAGATPQAFQTPGQPPVGLTAMQQLVQSGVSPMLLQQIQAAQQQQLAAVSAGSYIRSFLGTVTVEEYLVHC</sequence>
<dbReference type="AlphaFoldDB" id="A0A0B2UPG1"/>
<reference evidence="1 2" key="1">
    <citation type="submission" date="2014-11" db="EMBL/GenBank/DDBJ databases">
        <title>Genetic blueprint of the zoonotic pathogen Toxocara canis.</title>
        <authorList>
            <person name="Zhu X.-Q."/>
            <person name="Korhonen P.K."/>
            <person name="Cai H."/>
            <person name="Young N.D."/>
            <person name="Nejsum P."/>
            <person name="von Samson-Himmelstjerna G."/>
            <person name="Boag P.R."/>
            <person name="Tan P."/>
            <person name="Li Q."/>
            <person name="Min J."/>
            <person name="Yang Y."/>
            <person name="Wang X."/>
            <person name="Fang X."/>
            <person name="Hall R.S."/>
            <person name="Hofmann A."/>
            <person name="Sternberg P.W."/>
            <person name="Jex A.R."/>
            <person name="Gasser R.B."/>
        </authorList>
    </citation>
    <scope>NUCLEOTIDE SEQUENCE [LARGE SCALE GENOMIC DNA]</scope>
    <source>
        <strain evidence="1">PN_DK_2014</strain>
    </source>
</reference>
<keyword evidence="2" id="KW-1185">Reference proteome</keyword>
<protein>
    <submittedName>
        <fullName evidence="1">Uncharacterized protein</fullName>
    </submittedName>
</protein>
<accession>A0A0B2UPG1</accession>
<name>A0A0B2UPG1_TOXCA</name>
<dbReference type="STRING" id="6265.A0A0B2UPG1"/>
<evidence type="ECO:0000313" key="1">
    <source>
        <dbReference type="EMBL" id="KHN71243.1"/>
    </source>
</evidence>
<evidence type="ECO:0000313" key="2">
    <source>
        <dbReference type="Proteomes" id="UP000031036"/>
    </source>
</evidence>
<organism evidence="1 2">
    <name type="scientific">Toxocara canis</name>
    <name type="common">Canine roundworm</name>
    <dbReference type="NCBI Taxonomy" id="6265"/>
    <lineage>
        <taxon>Eukaryota</taxon>
        <taxon>Metazoa</taxon>
        <taxon>Ecdysozoa</taxon>
        <taxon>Nematoda</taxon>
        <taxon>Chromadorea</taxon>
        <taxon>Rhabditida</taxon>
        <taxon>Spirurina</taxon>
        <taxon>Ascaridomorpha</taxon>
        <taxon>Ascaridoidea</taxon>
        <taxon>Toxocaridae</taxon>
        <taxon>Toxocara</taxon>
    </lineage>
</organism>
<dbReference type="EMBL" id="JPKZ01022562">
    <property type="protein sequence ID" value="KHN71243.1"/>
    <property type="molecule type" value="Genomic_DNA"/>
</dbReference>
<proteinExistence type="predicted"/>